<keyword evidence="1" id="KW-1133">Transmembrane helix</keyword>
<dbReference type="AlphaFoldDB" id="M3GXH9"/>
<name>M3GXH9_LEPBO</name>
<organism evidence="2 3">
    <name type="scientific">Leptospira borgpetersenii str. 200701203</name>
    <dbReference type="NCBI Taxonomy" id="1193007"/>
    <lineage>
        <taxon>Bacteria</taxon>
        <taxon>Pseudomonadati</taxon>
        <taxon>Spirochaetota</taxon>
        <taxon>Spirochaetia</taxon>
        <taxon>Leptospirales</taxon>
        <taxon>Leptospiraceae</taxon>
        <taxon>Leptospira</taxon>
    </lineage>
</organism>
<gene>
    <name evidence="2" type="ORF">LEP1GSC123_3692</name>
</gene>
<evidence type="ECO:0000256" key="1">
    <source>
        <dbReference type="SAM" id="Phobius"/>
    </source>
</evidence>
<proteinExistence type="predicted"/>
<keyword evidence="1" id="KW-0472">Membrane</keyword>
<evidence type="ECO:0000313" key="3">
    <source>
        <dbReference type="Proteomes" id="UP000011783"/>
    </source>
</evidence>
<feature type="transmembrane region" description="Helical" evidence="1">
    <location>
        <begin position="46"/>
        <end position="65"/>
    </location>
</feature>
<protein>
    <submittedName>
        <fullName evidence="2">Uncharacterized protein</fullName>
    </submittedName>
</protein>
<accession>M3GXH9</accession>
<reference evidence="2 3" key="1">
    <citation type="submission" date="2013-01" db="EMBL/GenBank/DDBJ databases">
        <authorList>
            <person name="Harkins D.M."/>
            <person name="Durkin A.S."/>
            <person name="Brinkac L.M."/>
            <person name="Haft D.H."/>
            <person name="Selengut J.D."/>
            <person name="Sanka R."/>
            <person name="DePew J."/>
            <person name="Purushe J."/>
            <person name="Picardeau M."/>
            <person name="Werts C."/>
            <person name="Goarant C."/>
            <person name="Vinetz J.M."/>
            <person name="Sutton G.G."/>
            <person name="Nierman W.C."/>
            <person name="Fouts D.E."/>
        </authorList>
    </citation>
    <scope>NUCLEOTIDE SEQUENCE [LARGE SCALE GENOMIC DNA]</scope>
    <source>
        <strain evidence="2 3">200701203</strain>
    </source>
</reference>
<dbReference type="Proteomes" id="UP000011783">
    <property type="component" value="Unassembled WGS sequence"/>
</dbReference>
<dbReference type="BioCyc" id="LBOR1193007:G11KN-4173-MONOMER"/>
<sequence>MLSKIPSNLKIFSGFTIGFLILFFLYRLCWCIVFSSKFSAASVPEIMLAFLVGIRFDISVCSILLGPPWILSAIHPLNRFKAYTLLWGIFPIFLFFTRRRF</sequence>
<feature type="transmembrane region" description="Helical" evidence="1">
    <location>
        <begin position="80"/>
        <end position="97"/>
    </location>
</feature>
<evidence type="ECO:0000313" key="2">
    <source>
        <dbReference type="EMBL" id="EMF99523.1"/>
    </source>
</evidence>
<comment type="caution">
    <text evidence="2">The sequence shown here is derived from an EMBL/GenBank/DDBJ whole genome shotgun (WGS) entry which is preliminary data.</text>
</comment>
<dbReference type="EMBL" id="AKWO02000070">
    <property type="protein sequence ID" value="EMF99523.1"/>
    <property type="molecule type" value="Genomic_DNA"/>
</dbReference>
<keyword evidence="1" id="KW-0812">Transmembrane</keyword>
<feature type="transmembrane region" description="Helical" evidence="1">
    <location>
        <begin position="12"/>
        <end position="34"/>
    </location>
</feature>